<dbReference type="AlphaFoldDB" id="A0A7Z0MMM6"/>
<dbReference type="SUPFAM" id="SSF69279">
    <property type="entry name" value="Phage tail proteins"/>
    <property type="match status" value="1"/>
</dbReference>
<sequence>MNVSGPGFMPKDTIKTVLVGANLGDEFMSIAKSTGNVLTSDAVGDIHIEHDGETGDANLVYGENIRSRVYKHDTTKEYDRYKVVSQSNFLTSQEQLSDVWGEYGSGSSVRVIRSSDNLTAQECAALAKKLFNLDRRKSLYYQVEVDRSLGLEINKIYPVLDSVVGINETMRVKELKFTIEDGADVVLATLERAI</sequence>
<dbReference type="Proteomes" id="UP000537890">
    <property type="component" value="Unassembled WGS sequence"/>
</dbReference>
<dbReference type="EMBL" id="JACCHS010000001">
    <property type="protein sequence ID" value="NYT46354.1"/>
    <property type="molecule type" value="Genomic_DNA"/>
</dbReference>
<reference evidence="1 2" key="1">
    <citation type="submission" date="2020-05" db="EMBL/GenBank/DDBJ databases">
        <title>Horizontal transmission and recombination maintain forever young bacterial symbiont genomes.</title>
        <authorList>
            <person name="Russell S.L."/>
            <person name="Pepper-Tunick E."/>
            <person name="Svedberg J."/>
            <person name="Byrne A."/>
            <person name="Ruelas Castillo J."/>
            <person name="Vollmers C."/>
            <person name="Beinart R.A."/>
            <person name="Corbett-Detig R."/>
        </authorList>
    </citation>
    <scope>NUCLEOTIDE SEQUENCE [LARGE SCALE GENOMIC DNA]</scope>
    <source>
        <strain evidence="1">4727-3</strain>
    </source>
</reference>
<gene>
    <name evidence="1" type="ORF">H0A75_00150</name>
</gene>
<evidence type="ECO:0000313" key="1">
    <source>
        <dbReference type="EMBL" id="NYT46354.1"/>
    </source>
</evidence>
<proteinExistence type="predicted"/>
<name>A0A7Z0MMM6_9GAMM</name>
<comment type="caution">
    <text evidence="1">The sequence shown here is derived from an EMBL/GenBank/DDBJ whole genome shotgun (WGS) entry which is preliminary data.</text>
</comment>
<protein>
    <submittedName>
        <fullName evidence="1">Uncharacterized protein</fullName>
    </submittedName>
</protein>
<organism evidence="1 2">
    <name type="scientific">Candidatus Methanofishera endochildressiae</name>
    <dbReference type="NCBI Taxonomy" id="2738884"/>
    <lineage>
        <taxon>Bacteria</taxon>
        <taxon>Pseudomonadati</taxon>
        <taxon>Pseudomonadota</taxon>
        <taxon>Gammaproteobacteria</taxon>
        <taxon>Candidatus Methanofishera</taxon>
    </lineage>
</organism>
<accession>A0A7Z0MMM6</accession>
<evidence type="ECO:0000313" key="2">
    <source>
        <dbReference type="Proteomes" id="UP000537890"/>
    </source>
</evidence>